<comment type="similarity">
    <text evidence="1">Belongs to the syntaxin family.</text>
</comment>
<evidence type="ECO:0000259" key="4">
    <source>
        <dbReference type="PROSITE" id="PS50192"/>
    </source>
</evidence>
<dbReference type="GO" id="GO:0005484">
    <property type="term" value="F:SNAP receptor activity"/>
    <property type="evidence" value="ECO:0007669"/>
    <property type="project" value="TreeGrafter"/>
</dbReference>
<dbReference type="PANTHER" id="PTHR19957:SF38">
    <property type="entry name" value="LD27581P"/>
    <property type="match status" value="1"/>
</dbReference>
<name>A0AAD9INH2_PROWI</name>
<keyword evidence="3" id="KW-0812">Transmembrane</keyword>
<gene>
    <name evidence="5" type="ORF">QBZ16_000639</name>
</gene>
<keyword evidence="3" id="KW-0472">Membrane</keyword>
<dbReference type="AlphaFoldDB" id="A0AAD9INH2"/>
<dbReference type="PROSITE" id="PS50192">
    <property type="entry name" value="T_SNARE"/>
    <property type="match status" value="1"/>
</dbReference>
<feature type="transmembrane region" description="Helical" evidence="3">
    <location>
        <begin position="240"/>
        <end position="260"/>
    </location>
</feature>
<evidence type="ECO:0000256" key="1">
    <source>
        <dbReference type="ARBA" id="ARBA00009063"/>
    </source>
</evidence>
<dbReference type="SUPFAM" id="SSF47661">
    <property type="entry name" value="t-snare proteins"/>
    <property type="match status" value="1"/>
</dbReference>
<dbReference type="GO" id="GO:0031201">
    <property type="term" value="C:SNARE complex"/>
    <property type="evidence" value="ECO:0007669"/>
    <property type="project" value="TreeGrafter"/>
</dbReference>
<keyword evidence="6" id="KW-1185">Reference proteome</keyword>
<accession>A0AAD9INH2</accession>
<dbReference type="Gene3D" id="1.20.58.70">
    <property type="match status" value="1"/>
</dbReference>
<dbReference type="GO" id="GO:0048278">
    <property type="term" value="P:vesicle docking"/>
    <property type="evidence" value="ECO:0007669"/>
    <property type="project" value="TreeGrafter"/>
</dbReference>
<dbReference type="InterPro" id="IPR010989">
    <property type="entry name" value="SNARE"/>
</dbReference>
<keyword evidence="2" id="KW-0653">Protein transport</keyword>
<keyword evidence="3" id="KW-1133">Transmembrane helix</keyword>
<dbReference type="CDD" id="cd15840">
    <property type="entry name" value="SNARE_Qa"/>
    <property type="match status" value="1"/>
</dbReference>
<protein>
    <recommendedName>
        <fullName evidence="4">t-SNARE coiled-coil homology domain-containing protein</fullName>
    </recommendedName>
</protein>
<dbReference type="SMART" id="SM00397">
    <property type="entry name" value="t_SNARE"/>
    <property type="match status" value="1"/>
</dbReference>
<dbReference type="InterPro" id="IPR000727">
    <property type="entry name" value="T_SNARE_dom"/>
</dbReference>
<evidence type="ECO:0000313" key="5">
    <source>
        <dbReference type="EMBL" id="KAK2080785.1"/>
    </source>
</evidence>
<evidence type="ECO:0000256" key="3">
    <source>
        <dbReference type="SAM" id="Phobius"/>
    </source>
</evidence>
<dbReference type="PANTHER" id="PTHR19957">
    <property type="entry name" value="SYNTAXIN"/>
    <property type="match status" value="1"/>
</dbReference>
<comment type="caution">
    <text evidence="5">The sequence shown here is derived from an EMBL/GenBank/DDBJ whole genome shotgun (WGS) entry which is preliminary data.</text>
</comment>
<organism evidence="5 6">
    <name type="scientific">Prototheca wickerhamii</name>
    <dbReference type="NCBI Taxonomy" id="3111"/>
    <lineage>
        <taxon>Eukaryota</taxon>
        <taxon>Viridiplantae</taxon>
        <taxon>Chlorophyta</taxon>
        <taxon>core chlorophytes</taxon>
        <taxon>Trebouxiophyceae</taxon>
        <taxon>Chlorellales</taxon>
        <taxon>Chlorellaceae</taxon>
        <taxon>Prototheca</taxon>
    </lineage>
</organism>
<proteinExistence type="inferred from homology"/>
<dbReference type="Pfam" id="PF05739">
    <property type="entry name" value="SNARE"/>
    <property type="match status" value="1"/>
</dbReference>
<dbReference type="InterPro" id="IPR045242">
    <property type="entry name" value="Syntaxin"/>
</dbReference>
<dbReference type="GO" id="GO:0006886">
    <property type="term" value="P:intracellular protein transport"/>
    <property type="evidence" value="ECO:0007669"/>
    <property type="project" value="TreeGrafter"/>
</dbReference>
<keyword evidence="2" id="KW-0813">Transport</keyword>
<dbReference type="GO" id="GO:0000149">
    <property type="term" value="F:SNARE binding"/>
    <property type="evidence" value="ECO:0007669"/>
    <property type="project" value="TreeGrafter"/>
</dbReference>
<dbReference type="GO" id="GO:0006906">
    <property type="term" value="P:vesicle fusion"/>
    <property type="evidence" value="ECO:0007669"/>
    <property type="project" value="TreeGrafter"/>
</dbReference>
<evidence type="ECO:0000256" key="2">
    <source>
        <dbReference type="ARBA" id="ARBA00022927"/>
    </source>
</evidence>
<feature type="domain" description="T-SNARE coiled-coil homology" evidence="4">
    <location>
        <begin position="168"/>
        <end position="230"/>
    </location>
</feature>
<sequence length="261" mass="28435">MQGTGQPPARELGVLNSRGGSSAALSVDQANTELRALQFKAVTNYNRLRDGVARLGTSMDTVKFRQQLSGYSRALKDLGAEFRQKVGQHPDRDAGSTQKLLRDFQTLLEGAEKLMAVAREKESAKLPLAEAAPLTAAPRGAPEALESEAAAQQRQQLVEREAQIRFNDVLIEERDRAVQTINSQIGEVHQIFQDLAVLVSDQGAQLDDIEANIGRAADHTAQANTQLVGAQRAQRRSQKCWCTLLVALAVSVFVLILIIIS</sequence>
<dbReference type="EMBL" id="JASFZW010000001">
    <property type="protein sequence ID" value="KAK2080785.1"/>
    <property type="molecule type" value="Genomic_DNA"/>
</dbReference>
<reference evidence="5" key="1">
    <citation type="submission" date="2021-01" db="EMBL/GenBank/DDBJ databases">
        <authorList>
            <person name="Eckstrom K.M.E."/>
        </authorList>
    </citation>
    <scope>NUCLEOTIDE SEQUENCE</scope>
    <source>
        <strain evidence="5">UVCC 0001</strain>
    </source>
</reference>
<dbReference type="GO" id="GO:0012505">
    <property type="term" value="C:endomembrane system"/>
    <property type="evidence" value="ECO:0007669"/>
    <property type="project" value="TreeGrafter"/>
</dbReference>
<evidence type="ECO:0000313" key="6">
    <source>
        <dbReference type="Proteomes" id="UP001255856"/>
    </source>
</evidence>
<dbReference type="Proteomes" id="UP001255856">
    <property type="component" value="Unassembled WGS sequence"/>
</dbReference>